<protein>
    <submittedName>
        <fullName evidence="2">Uncharacterized protein</fullName>
    </submittedName>
</protein>
<feature type="region of interest" description="Disordered" evidence="1">
    <location>
        <begin position="1"/>
        <end position="62"/>
    </location>
</feature>
<organism evidence="2 3">
    <name type="scientific">Olpidium bornovanus</name>
    <dbReference type="NCBI Taxonomy" id="278681"/>
    <lineage>
        <taxon>Eukaryota</taxon>
        <taxon>Fungi</taxon>
        <taxon>Fungi incertae sedis</taxon>
        <taxon>Olpidiomycota</taxon>
        <taxon>Olpidiomycotina</taxon>
        <taxon>Olpidiomycetes</taxon>
        <taxon>Olpidiales</taxon>
        <taxon>Olpidiaceae</taxon>
        <taxon>Olpidium</taxon>
    </lineage>
</organism>
<dbReference type="EMBL" id="JAEFCI010011020">
    <property type="protein sequence ID" value="KAG5456871.1"/>
    <property type="molecule type" value="Genomic_DNA"/>
</dbReference>
<evidence type="ECO:0000313" key="2">
    <source>
        <dbReference type="EMBL" id="KAG5456871.1"/>
    </source>
</evidence>
<gene>
    <name evidence="2" type="ORF">BJ554DRAFT_3259</name>
</gene>
<evidence type="ECO:0000313" key="3">
    <source>
        <dbReference type="Proteomes" id="UP000673691"/>
    </source>
</evidence>
<dbReference type="Proteomes" id="UP000673691">
    <property type="component" value="Unassembled WGS sequence"/>
</dbReference>
<comment type="caution">
    <text evidence="2">The sequence shown here is derived from an EMBL/GenBank/DDBJ whole genome shotgun (WGS) entry which is preliminary data.</text>
</comment>
<sequence>DDGYQSNPRSGGTGGNRRGFPLTPGNRSGWSPNGLIILSDSEDDGYQSNPRSGGTGGNRSPCSNQASCFNWETLPTSPAYQPVHNAVVSADADRDSGSGGTGGSRLACLDQASRSNWETLPTSQSYQPVHSAVVPANADRTDQPGCSENESPATVRWDGESEGDAAIQFLSTHPPLSLETKKVNGISAVSFRRFASSNLQRRVPAKAGFDLGRVDRRGPRHVIQICRTDAAIDHFDLAERIFRTGQRQTVVECGQKRRGAEHGRAGGLLLRPGGEDNCQGGGATGAGHVAKLPVRPACAVAANLPLPLTYDLTKEAGEIDLSPARSGEIETLMTSNKWNRSRQLLLCPISRLPHPALKPPVIHRFYQK</sequence>
<dbReference type="AlphaFoldDB" id="A0A8H7ZPD2"/>
<proteinExistence type="predicted"/>
<accession>A0A8H7ZPD2</accession>
<name>A0A8H7ZPD2_9FUNG</name>
<evidence type="ECO:0000256" key="1">
    <source>
        <dbReference type="SAM" id="MobiDB-lite"/>
    </source>
</evidence>
<reference evidence="2 3" key="1">
    <citation type="journal article" name="Sci. Rep.">
        <title>Genome-scale phylogenetic analyses confirm Olpidium as the closest living zoosporic fungus to the non-flagellated, terrestrial fungi.</title>
        <authorList>
            <person name="Chang Y."/>
            <person name="Rochon D."/>
            <person name="Sekimoto S."/>
            <person name="Wang Y."/>
            <person name="Chovatia M."/>
            <person name="Sandor L."/>
            <person name="Salamov A."/>
            <person name="Grigoriev I.V."/>
            <person name="Stajich J.E."/>
            <person name="Spatafora J.W."/>
        </authorList>
    </citation>
    <scope>NUCLEOTIDE SEQUENCE [LARGE SCALE GENOMIC DNA]</scope>
    <source>
        <strain evidence="2">S191</strain>
    </source>
</reference>
<keyword evidence="3" id="KW-1185">Reference proteome</keyword>
<feature type="compositionally biased region" description="Polar residues" evidence="1">
    <location>
        <begin position="46"/>
        <end position="62"/>
    </location>
</feature>
<feature type="non-terminal residue" evidence="2">
    <location>
        <position position="1"/>
    </location>
</feature>
<feature type="compositionally biased region" description="Polar residues" evidence="1">
    <location>
        <begin position="1"/>
        <end position="10"/>
    </location>
</feature>